<dbReference type="AlphaFoldDB" id="A0A2N2E2P1"/>
<protein>
    <recommendedName>
        <fullName evidence="4">DUF4012 domain-containing protein</fullName>
    </recommendedName>
</protein>
<comment type="caution">
    <text evidence="2">The sequence shown here is derived from an EMBL/GenBank/DDBJ whole genome shotgun (WGS) entry which is preliminary data.</text>
</comment>
<dbReference type="Proteomes" id="UP000233325">
    <property type="component" value="Unassembled WGS sequence"/>
</dbReference>
<evidence type="ECO:0008006" key="4">
    <source>
        <dbReference type="Google" id="ProtNLM"/>
    </source>
</evidence>
<keyword evidence="1" id="KW-0812">Transmembrane</keyword>
<dbReference type="EMBL" id="PHAH01000007">
    <property type="protein sequence ID" value="PKM88968.1"/>
    <property type="molecule type" value="Genomic_DNA"/>
</dbReference>
<keyword evidence="1" id="KW-1133">Transmembrane helix</keyword>
<organism evidence="2 3">
    <name type="scientific">Candidatus Falkowbacteria bacterium HGW-Falkowbacteria-2</name>
    <dbReference type="NCBI Taxonomy" id="2013769"/>
    <lineage>
        <taxon>Bacteria</taxon>
        <taxon>Candidatus Falkowiibacteriota</taxon>
    </lineage>
</organism>
<proteinExistence type="predicted"/>
<evidence type="ECO:0000256" key="1">
    <source>
        <dbReference type="SAM" id="Phobius"/>
    </source>
</evidence>
<name>A0A2N2E2P1_9BACT</name>
<dbReference type="Pfam" id="PF13196">
    <property type="entry name" value="DUF4012"/>
    <property type="match status" value="1"/>
</dbReference>
<accession>A0A2N2E2P1</accession>
<keyword evidence="1" id="KW-0472">Membrane</keyword>
<gene>
    <name evidence="2" type="ORF">CVU83_00810</name>
</gene>
<reference evidence="2 3" key="1">
    <citation type="journal article" date="2017" name="ISME J.">
        <title>Potential for microbial H2 and metal transformations associated with novel bacteria and archaea in deep terrestrial subsurface sediments.</title>
        <authorList>
            <person name="Hernsdorf A.W."/>
            <person name="Amano Y."/>
            <person name="Miyakawa K."/>
            <person name="Ise K."/>
            <person name="Suzuki Y."/>
            <person name="Anantharaman K."/>
            <person name="Probst A."/>
            <person name="Burstein D."/>
            <person name="Thomas B.C."/>
            <person name="Banfield J.F."/>
        </authorList>
    </citation>
    <scope>NUCLEOTIDE SEQUENCE [LARGE SCALE GENOMIC DNA]</scope>
    <source>
        <strain evidence="2">HGW-Falkowbacteria-2</strain>
    </source>
</reference>
<evidence type="ECO:0000313" key="2">
    <source>
        <dbReference type="EMBL" id="PKM88968.1"/>
    </source>
</evidence>
<feature type="transmembrane region" description="Helical" evidence="1">
    <location>
        <begin position="12"/>
        <end position="36"/>
    </location>
</feature>
<sequence length="638" mass="71388">MTNTNWINYLKTFFRYLLIALGVIFFILIISFLISWKHWQSFAQEAISGQKLLELALVDFRAQDWDEANVKLKESHSAFTASAKAIDSLRISWLPAKIGLGRAQLDDLQHLNDSALIISASAAQAATLASNLDLASLGQGRFRDLNADRKAAILQSLIALEPELNGLKANISLAIYNLDRIHRYGILAPFNKRLSEIRSQLATGEILLTRSIPIMRLLPAFTGYPQEAHYLIMLQNNDELRPTGGFLGSYVRVDLADFGEIKQLVADDIYHLDMPSIGKVVYQAPAPITNYLNVENLYLRDSNWSPDWPTSARLIQEMFALESAAAGQIEPELDGVLAITPDFVANLLRLTGPITVRGETYAPENMQALLQYNVEIAYKDEDITSWDRKDIINDLIAELKNQLMHLPLSRYPELADVITKSISRGDILMYFANPGRQAVATSLGADGSIKQVNGDYLMVVDANLAAFKSDAVMSKRISYSVKQGQGLQATTILNYRHDGGFDWRTTRYRSYTRVLAPLGSKLINIEGLNRSEADVSSYDDLSLGKHVIGFFWSIEPGSSRQLSINYELPIGINQRLADDKIYTLYVQRQPGSRIEGLNVSVEPTSKVINTSPSLENNKQKTFWTTTLEEARTFQILTN</sequence>
<dbReference type="InterPro" id="IPR025101">
    <property type="entry name" value="DUF4012"/>
</dbReference>
<evidence type="ECO:0000313" key="3">
    <source>
        <dbReference type="Proteomes" id="UP000233325"/>
    </source>
</evidence>